<dbReference type="OrthoDB" id="7339473at2"/>
<sequence length="241" mass="26512">MPLGRPRRRRRSGRAFLILFLLLVIGGAIAAGLWYGYQTLSQTLRDRIVALEQQVTRLEAARDASERERGALSVDLEEARASLRYIETRYERDVPSGEAQALHELVVQMLNQGVDAERLAFLIRSAATPAVCDARPTTKQFMVAVPGLALNDGAVTFADGRITVSADGRFATDEQGRTEAWFDTAKPVRVRFARLGGGTDEVEGILPLHHSMVVGENELRFSVVPGRTGFAEVTGVRCDYP</sequence>
<dbReference type="RefSeq" id="WP_150062665.1">
    <property type="nucleotide sequence ID" value="NZ_JACHII010000008.1"/>
</dbReference>
<accession>A0A5M6IC17</accession>
<dbReference type="EMBL" id="VWPJ01000010">
    <property type="protein sequence ID" value="KAA5605285.1"/>
    <property type="molecule type" value="Genomic_DNA"/>
</dbReference>
<organism evidence="2 3">
    <name type="scientific">Roseospira marina</name>
    <dbReference type="NCBI Taxonomy" id="140057"/>
    <lineage>
        <taxon>Bacteria</taxon>
        <taxon>Pseudomonadati</taxon>
        <taxon>Pseudomonadota</taxon>
        <taxon>Alphaproteobacteria</taxon>
        <taxon>Rhodospirillales</taxon>
        <taxon>Rhodospirillaceae</taxon>
        <taxon>Roseospira</taxon>
    </lineage>
</organism>
<keyword evidence="1" id="KW-0175">Coiled coil</keyword>
<evidence type="ECO:0000313" key="2">
    <source>
        <dbReference type="EMBL" id="KAA5605285.1"/>
    </source>
</evidence>
<comment type="caution">
    <text evidence="2">The sequence shown here is derived from an EMBL/GenBank/DDBJ whole genome shotgun (WGS) entry which is preliminary data.</text>
</comment>
<keyword evidence="3" id="KW-1185">Reference proteome</keyword>
<gene>
    <name evidence="2" type="ORF">F1188_12005</name>
</gene>
<protein>
    <submittedName>
        <fullName evidence="2">Uncharacterized protein</fullName>
    </submittedName>
</protein>
<dbReference type="Proteomes" id="UP000324065">
    <property type="component" value="Unassembled WGS sequence"/>
</dbReference>
<evidence type="ECO:0000313" key="3">
    <source>
        <dbReference type="Proteomes" id="UP000324065"/>
    </source>
</evidence>
<evidence type="ECO:0000256" key="1">
    <source>
        <dbReference type="SAM" id="Coils"/>
    </source>
</evidence>
<name>A0A5M6IC17_9PROT</name>
<proteinExistence type="predicted"/>
<dbReference type="AlphaFoldDB" id="A0A5M6IC17"/>
<feature type="coiled-coil region" evidence="1">
    <location>
        <begin position="41"/>
        <end position="68"/>
    </location>
</feature>
<reference evidence="2 3" key="1">
    <citation type="submission" date="2019-09" db="EMBL/GenBank/DDBJ databases">
        <title>Genome sequence of Roseospira marina, one of the more divergent members of the non-sulfur purple photosynthetic bacterial family, the Rhodospirillaceae.</title>
        <authorList>
            <person name="Meyer T."/>
            <person name="Kyndt J."/>
        </authorList>
    </citation>
    <scope>NUCLEOTIDE SEQUENCE [LARGE SCALE GENOMIC DNA]</scope>
    <source>
        <strain evidence="2 3">DSM 15113</strain>
    </source>
</reference>